<evidence type="ECO:0000313" key="2">
    <source>
        <dbReference type="EMBL" id="WNM19788.1"/>
    </source>
</evidence>
<accession>A0AA96J3W7</accession>
<protein>
    <recommendedName>
        <fullName evidence="5">Gliding motility lipoprotein GldH</fullName>
    </recommendedName>
</protein>
<accession>A0AA96EW96</accession>
<name>A0AA96EW96_9FLAO</name>
<dbReference type="RefSeq" id="WP_313324725.1">
    <property type="nucleotide sequence ID" value="NZ_CP134878.1"/>
</dbReference>
<dbReference type="EMBL" id="CP134878">
    <property type="protein sequence ID" value="WNM19788.1"/>
    <property type="molecule type" value="Genomic_DNA"/>
</dbReference>
<evidence type="ECO:0000313" key="4">
    <source>
        <dbReference type="Proteomes" id="UP001304515"/>
    </source>
</evidence>
<dbReference type="KEGG" id="fcj:RN605_10855"/>
<dbReference type="InterPro" id="IPR020018">
    <property type="entry name" value="Motility-assoc_lipoprot_GldH"/>
</dbReference>
<reference evidence="2 4" key="1">
    <citation type="submission" date="2023-09" db="EMBL/GenBank/DDBJ databases">
        <title>Flavobacterium sp. a novel bacteria isolate from Pepper rhizosphere.</title>
        <authorList>
            <person name="Peng Y."/>
            <person name="Lee J."/>
        </authorList>
    </citation>
    <scope>NUCLEOTIDE SEQUENCE</scope>
    <source>
        <strain evidence="2">PMR2A8</strain>
        <strain evidence="3 4">PMTSA4</strain>
    </source>
</reference>
<proteinExistence type="predicted"/>
<sequence length="154" mass="17719">MKTKKYVLLLVLLTTFSCSKQNHFSEFIEFPEDNRWDLTDKKTFEFEIDDDTKNYNVSLLFSHVYGYQFNSIPIVFEINNPDGTTEEIKEDLIIKDDEGKDLGDCVGDICDLNYTFKSNIKLQKGTYKITVSHNFNGPFLPNVIGIGLKVDAIK</sequence>
<dbReference type="AlphaFoldDB" id="A0AA96EW96"/>
<evidence type="ECO:0008006" key="5">
    <source>
        <dbReference type="Google" id="ProtNLM"/>
    </source>
</evidence>
<gene>
    <name evidence="3" type="ORF">RN605_10855</name>
    <name evidence="2" type="ORF">RN608_03685</name>
</gene>
<keyword evidence="4" id="KW-1185">Reference proteome</keyword>
<keyword evidence="1" id="KW-0732">Signal</keyword>
<organism evidence="2">
    <name type="scientific">Flavobacterium capsici</name>
    <dbReference type="NCBI Taxonomy" id="3075618"/>
    <lineage>
        <taxon>Bacteria</taxon>
        <taxon>Pseudomonadati</taxon>
        <taxon>Bacteroidota</taxon>
        <taxon>Flavobacteriia</taxon>
        <taxon>Flavobacteriales</taxon>
        <taxon>Flavobacteriaceae</taxon>
        <taxon>Flavobacterium</taxon>
    </lineage>
</organism>
<dbReference type="Pfam" id="PF14109">
    <property type="entry name" value="GldH_lipo"/>
    <property type="match status" value="1"/>
</dbReference>
<dbReference type="EMBL" id="CP134890">
    <property type="protein sequence ID" value="WNM21177.1"/>
    <property type="molecule type" value="Genomic_DNA"/>
</dbReference>
<dbReference type="PROSITE" id="PS51257">
    <property type="entry name" value="PROKAR_LIPOPROTEIN"/>
    <property type="match status" value="1"/>
</dbReference>
<feature type="signal peptide" evidence="1">
    <location>
        <begin position="1"/>
        <end position="20"/>
    </location>
</feature>
<dbReference type="Proteomes" id="UP001304515">
    <property type="component" value="Chromosome"/>
</dbReference>
<evidence type="ECO:0000313" key="3">
    <source>
        <dbReference type="EMBL" id="WNM21177.1"/>
    </source>
</evidence>
<feature type="chain" id="PRO_5044705134" description="Gliding motility lipoprotein GldH" evidence="1">
    <location>
        <begin position="21"/>
        <end position="154"/>
    </location>
</feature>
<evidence type="ECO:0000256" key="1">
    <source>
        <dbReference type="SAM" id="SignalP"/>
    </source>
</evidence>